<dbReference type="Pfam" id="PF04480">
    <property type="entry name" value="DUF559"/>
    <property type="match status" value="1"/>
</dbReference>
<proteinExistence type="predicted"/>
<dbReference type="Proteomes" id="UP000323142">
    <property type="component" value="Unassembled WGS sequence"/>
</dbReference>
<keyword evidence="2" id="KW-0540">Nuclease</keyword>
<gene>
    <name evidence="2" type="ORF">F0L46_14385</name>
</gene>
<evidence type="ECO:0000259" key="1">
    <source>
        <dbReference type="Pfam" id="PF04480"/>
    </source>
</evidence>
<dbReference type="GO" id="GO:0004519">
    <property type="term" value="F:endonuclease activity"/>
    <property type="evidence" value="ECO:0007669"/>
    <property type="project" value="UniProtKB-KW"/>
</dbReference>
<feature type="domain" description="DUF559" evidence="1">
    <location>
        <begin position="4"/>
        <end position="108"/>
    </location>
</feature>
<dbReference type="InterPro" id="IPR007569">
    <property type="entry name" value="DUF559"/>
</dbReference>
<dbReference type="OrthoDB" id="9798754at2"/>
<reference evidence="2 3" key="1">
    <citation type="submission" date="2019-09" db="EMBL/GenBank/DDBJ databases">
        <title>Salinarimonas rosea gen. nov., sp. nov., a new member of the a-2 subgroup of the Proteobacteria.</title>
        <authorList>
            <person name="Liu J."/>
        </authorList>
    </citation>
    <scope>NUCLEOTIDE SEQUENCE [LARGE SCALE GENOMIC DNA]</scope>
    <source>
        <strain evidence="2 3">BN140002</strain>
    </source>
</reference>
<dbReference type="PANTHER" id="PTHR38590">
    <property type="entry name" value="BLL0828 PROTEIN"/>
    <property type="match status" value="1"/>
</dbReference>
<accession>A0A5B2VAG0</accession>
<keyword evidence="2" id="KW-0378">Hydrolase</keyword>
<dbReference type="PANTHER" id="PTHR38590:SF1">
    <property type="entry name" value="BLL0828 PROTEIN"/>
    <property type="match status" value="1"/>
</dbReference>
<dbReference type="Gene3D" id="3.40.960.10">
    <property type="entry name" value="VSR Endonuclease"/>
    <property type="match status" value="1"/>
</dbReference>
<dbReference type="AlphaFoldDB" id="A0A5B2VAG0"/>
<keyword evidence="2" id="KW-0255">Endonuclease</keyword>
<reference evidence="2 3" key="2">
    <citation type="submission" date="2019-09" db="EMBL/GenBank/DDBJ databases">
        <authorList>
            <person name="Jin C."/>
        </authorList>
    </citation>
    <scope>NUCLEOTIDE SEQUENCE [LARGE SCALE GENOMIC DNA]</scope>
    <source>
        <strain evidence="2 3">BN140002</strain>
    </source>
</reference>
<keyword evidence="3" id="KW-1185">Reference proteome</keyword>
<organism evidence="2 3">
    <name type="scientific">Salinarimonas soli</name>
    <dbReference type="NCBI Taxonomy" id="1638099"/>
    <lineage>
        <taxon>Bacteria</taxon>
        <taxon>Pseudomonadati</taxon>
        <taxon>Pseudomonadota</taxon>
        <taxon>Alphaproteobacteria</taxon>
        <taxon>Hyphomicrobiales</taxon>
        <taxon>Salinarimonadaceae</taxon>
        <taxon>Salinarimonas</taxon>
    </lineage>
</organism>
<dbReference type="CDD" id="cd01038">
    <property type="entry name" value="Endonuclease_DUF559"/>
    <property type="match status" value="1"/>
</dbReference>
<sequence length="136" mass="15635">MTTRQRRFARSLRQTATSAEDVLWQALRGRRLAGLKFRRQVPLLTYTLDFACIERRLVVELDGRQHEWFAEYDETRTKEIEREGFTVIRFANQQVTEDLDAVLAAICAAAAQCEPPRLATLTPGPSPIRERGESRT</sequence>
<dbReference type="InterPro" id="IPR011335">
    <property type="entry name" value="Restrct_endonuc-II-like"/>
</dbReference>
<dbReference type="EMBL" id="VUOA01000026">
    <property type="protein sequence ID" value="KAA2236513.1"/>
    <property type="molecule type" value="Genomic_DNA"/>
</dbReference>
<evidence type="ECO:0000313" key="2">
    <source>
        <dbReference type="EMBL" id="KAA2236513.1"/>
    </source>
</evidence>
<dbReference type="InterPro" id="IPR047216">
    <property type="entry name" value="Endonuclease_DUF559_bact"/>
</dbReference>
<protein>
    <submittedName>
        <fullName evidence="2">Endonuclease domain-containing protein</fullName>
    </submittedName>
</protein>
<evidence type="ECO:0000313" key="3">
    <source>
        <dbReference type="Proteomes" id="UP000323142"/>
    </source>
</evidence>
<comment type="caution">
    <text evidence="2">The sequence shown here is derived from an EMBL/GenBank/DDBJ whole genome shotgun (WGS) entry which is preliminary data.</text>
</comment>
<name>A0A5B2VAG0_9HYPH</name>
<dbReference type="RefSeq" id="WP_149818694.1">
    <property type="nucleotide sequence ID" value="NZ_VUOA01000026.1"/>
</dbReference>
<dbReference type="SUPFAM" id="SSF52980">
    <property type="entry name" value="Restriction endonuclease-like"/>
    <property type="match status" value="1"/>
</dbReference>